<protein>
    <submittedName>
        <fullName evidence="2">NAD(P)-binding protein</fullName>
    </submittedName>
</protein>
<dbReference type="Proteomes" id="UP000092555">
    <property type="component" value="Unassembled WGS sequence"/>
</dbReference>
<dbReference type="EMBL" id="LXTC01000001">
    <property type="protein sequence ID" value="OBA23091.1"/>
    <property type="molecule type" value="Genomic_DNA"/>
</dbReference>
<keyword evidence="3" id="KW-1185">Reference proteome</keyword>
<dbReference type="OrthoDB" id="331544at2759"/>
<organism evidence="2 3">
    <name type="scientific">Metschnikowia bicuspidata var. bicuspidata NRRL YB-4993</name>
    <dbReference type="NCBI Taxonomy" id="869754"/>
    <lineage>
        <taxon>Eukaryota</taxon>
        <taxon>Fungi</taxon>
        <taxon>Dikarya</taxon>
        <taxon>Ascomycota</taxon>
        <taxon>Saccharomycotina</taxon>
        <taxon>Pichiomycetes</taxon>
        <taxon>Metschnikowiaceae</taxon>
        <taxon>Metschnikowia</taxon>
    </lineage>
</organism>
<dbReference type="GeneID" id="30029970"/>
<dbReference type="InterPro" id="IPR036291">
    <property type="entry name" value="NAD(P)-bd_dom_sf"/>
</dbReference>
<dbReference type="RefSeq" id="XP_018713572.1">
    <property type="nucleotide sequence ID" value="XM_018856994.1"/>
</dbReference>
<accession>A0A1A0HGF9</accession>
<feature type="domain" description="NAD(P)-binding" evidence="1">
    <location>
        <begin position="13"/>
        <end position="351"/>
    </location>
</feature>
<sequence>MTGKAGFENHFVVTGGAGFIGSHMVDFLLDHYPTGAITCLDKISYASDFLLRNLKQAQRTAIFKFEKIDLAGDLEAVKSVFKRRMGAESSSVTIFNFAAESCVDRLFSDPVFFTRNNIMATQNVLEAVRILISEGSFCADRISIIHVSTDEVYGEQDVGAVASENASLHPSNPYAASKAACDLIVGAYVKSYHLPVTVVRANNIYGPRQYPEKLIATTLDLLRLSKPETGIDVSRRIVLHGKGQHKRRYLHVLDFVRAVDLILSYAIKTGESGEIYNIGTDEEWSNKDLVEMICQRYVNLVHGVDIRDFSMYYRYGQDRLYNDSRYSIDCSKVSSLGWKPEISVQDGVTEMIRVMAGSAGNK</sequence>
<evidence type="ECO:0000313" key="2">
    <source>
        <dbReference type="EMBL" id="OBA23091.1"/>
    </source>
</evidence>
<dbReference type="AlphaFoldDB" id="A0A1A0HGF9"/>
<dbReference type="STRING" id="869754.A0A1A0HGF9"/>
<dbReference type="InterPro" id="IPR016040">
    <property type="entry name" value="NAD(P)-bd_dom"/>
</dbReference>
<dbReference type="FunFam" id="3.40.50.720:FF:000304">
    <property type="entry name" value="UDP-glucose 4,6-dehydratase"/>
    <property type="match status" value="1"/>
</dbReference>
<evidence type="ECO:0000259" key="1">
    <source>
        <dbReference type="Pfam" id="PF16363"/>
    </source>
</evidence>
<dbReference type="GO" id="GO:0009225">
    <property type="term" value="P:nucleotide-sugar metabolic process"/>
    <property type="evidence" value="ECO:0007669"/>
    <property type="project" value="UniProtKB-ARBA"/>
</dbReference>
<reference evidence="2 3" key="1">
    <citation type="submission" date="2016-05" db="EMBL/GenBank/DDBJ databases">
        <title>Comparative genomics of biotechnologically important yeasts.</title>
        <authorList>
            <consortium name="DOE Joint Genome Institute"/>
            <person name="Riley R."/>
            <person name="Haridas S."/>
            <person name="Wolfe K.H."/>
            <person name="Lopes M.R."/>
            <person name="Hittinger C.T."/>
            <person name="Goker M."/>
            <person name="Salamov A."/>
            <person name="Wisecaver J."/>
            <person name="Long T.M."/>
            <person name="Aerts A.L."/>
            <person name="Barry K."/>
            <person name="Choi C."/>
            <person name="Clum A."/>
            <person name="Coughlan A.Y."/>
            <person name="Deshpande S."/>
            <person name="Douglass A.P."/>
            <person name="Hanson S.J."/>
            <person name="Klenk H.-P."/>
            <person name="LaButti K."/>
            <person name="Lapidus A."/>
            <person name="Lindquist E."/>
            <person name="Lipzen A."/>
            <person name="Meier-kolthoff J.P."/>
            <person name="Ohm R.A."/>
            <person name="Otillar R.P."/>
            <person name="Pangilinan J."/>
            <person name="Peng Y."/>
            <person name="Rokas A."/>
            <person name="Rosa C.A."/>
            <person name="Scheuner C."/>
            <person name="Sibirny A.A."/>
            <person name="Slot J.C."/>
            <person name="Stielow J.B."/>
            <person name="Sun H."/>
            <person name="Kurtzman C.P."/>
            <person name="Blackwell M."/>
            <person name="Grigoriev I.V."/>
            <person name="Jeffries T.W."/>
        </authorList>
    </citation>
    <scope>NUCLEOTIDE SEQUENCE [LARGE SCALE GENOMIC DNA]</scope>
    <source>
        <strain evidence="2 3">NRRL YB-4993</strain>
    </source>
</reference>
<dbReference type="Gene3D" id="3.90.25.10">
    <property type="entry name" value="UDP-galactose 4-epimerase, domain 1"/>
    <property type="match status" value="1"/>
</dbReference>
<dbReference type="Pfam" id="PF16363">
    <property type="entry name" value="GDP_Man_Dehyd"/>
    <property type="match status" value="1"/>
</dbReference>
<proteinExistence type="predicted"/>
<gene>
    <name evidence="2" type="primary">GAL102</name>
    <name evidence="2" type="ORF">METBIDRAFT_38376</name>
</gene>
<dbReference type="Gene3D" id="3.40.50.720">
    <property type="entry name" value="NAD(P)-binding Rossmann-like Domain"/>
    <property type="match status" value="1"/>
</dbReference>
<dbReference type="SUPFAM" id="SSF51735">
    <property type="entry name" value="NAD(P)-binding Rossmann-fold domains"/>
    <property type="match status" value="1"/>
</dbReference>
<dbReference type="PANTHER" id="PTHR43000">
    <property type="entry name" value="DTDP-D-GLUCOSE 4,6-DEHYDRATASE-RELATED"/>
    <property type="match status" value="1"/>
</dbReference>
<name>A0A1A0HGF9_9ASCO</name>
<comment type="caution">
    <text evidence="2">The sequence shown here is derived from an EMBL/GenBank/DDBJ whole genome shotgun (WGS) entry which is preliminary data.</text>
</comment>
<evidence type="ECO:0000313" key="3">
    <source>
        <dbReference type="Proteomes" id="UP000092555"/>
    </source>
</evidence>